<dbReference type="GO" id="GO:0006281">
    <property type="term" value="P:DNA repair"/>
    <property type="evidence" value="ECO:0007669"/>
    <property type="project" value="InterPro"/>
</dbReference>
<dbReference type="Pfam" id="PF16282">
    <property type="entry name" value="SANT_DAMP1_like"/>
    <property type="match status" value="1"/>
</dbReference>
<dbReference type="AlphaFoldDB" id="A0A9P8C576"/>
<dbReference type="GO" id="GO:0035267">
    <property type="term" value="C:NuA4 histone acetyltransferase complex"/>
    <property type="evidence" value="ECO:0007669"/>
    <property type="project" value="InterPro"/>
</dbReference>
<feature type="domain" description="DAMP1 SANT/Myb-like" evidence="10">
    <location>
        <begin position="126"/>
        <end position="223"/>
    </location>
</feature>
<comment type="caution">
    <text evidence="11">The sequence shown here is derived from an EMBL/GenBank/DDBJ whole genome shotgun (WGS) entry which is preliminary data.</text>
</comment>
<gene>
    <name evidence="11" type="ORF">BJ875DRAFT_484240</name>
</gene>
<evidence type="ECO:0000256" key="7">
    <source>
        <dbReference type="ARBA" id="ARBA00023242"/>
    </source>
</evidence>
<feature type="region of interest" description="Disordered" evidence="9">
    <location>
        <begin position="490"/>
        <end position="549"/>
    </location>
</feature>
<feature type="region of interest" description="Disordered" evidence="9">
    <location>
        <begin position="95"/>
        <end position="121"/>
    </location>
</feature>
<evidence type="ECO:0000256" key="8">
    <source>
        <dbReference type="SAM" id="Coils"/>
    </source>
</evidence>
<keyword evidence="5" id="KW-0805">Transcription regulation</keyword>
<dbReference type="EMBL" id="MU251465">
    <property type="protein sequence ID" value="KAG9234388.1"/>
    <property type="molecule type" value="Genomic_DNA"/>
</dbReference>
<dbReference type="GO" id="GO:0003714">
    <property type="term" value="F:transcription corepressor activity"/>
    <property type="evidence" value="ECO:0007669"/>
    <property type="project" value="TreeGrafter"/>
</dbReference>
<dbReference type="PANTHER" id="PTHR12855:SF10">
    <property type="entry name" value="DNA METHYLTRANSFERASE 1-ASSOCIATED PROTEIN 1"/>
    <property type="match status" value="1"/>
</dbReference>
<evidence type="ECO:0000256" key="6">
    <source>
        <dbReference type="ARBA" id="ARBA00023163"/>
    </source>
</evidence>
<keyword evidence="6" id="KW-0804">Transcription</keyword>
<dbReference type="Proteomes" id="UP000824998">
    <property type="component" value="Unassembled WGS sequence"/>
</dbReference>
<name>A0A9P8C576_9HELO</name>
<comment type="subcellular location">
    <subcellularLocation>
        <location evidence="1">Nucleus</location>
    </subcellularLocation>
</comment>
<dbReference type="GO" id="GO:0000812">
    <property type="term" value="C:Swr1 complex"/>
    <property type="evidence" value="ECO:0007669"/>
    <property type="project" value="TreeGrafter"/>
</dbReference>
<evidence type="ECO:0000256" key="2">
    <source>
        <dbReference type="ARBA" id="ARBA00006918"/>
    </source>
</evidence>
<dbReference type="PANTHER" id="PTHR12855">
    <property type="entry name" value="DNA METHYLTRANSFERASE 1-ASSOCIATED PROTEIN 1 FAMILY MEMBER"/>
    <property type="match status" value="1"/>
</dbReference>
<feature type="region of interest" description="Disordered" evidence="9">
    <location>
        <begin position="333"/>
        <end position="415"/>
    </location>
</feature>
<dbReference type="Gene3D" id="1.10.10.60">
    <property type="entry name" value="Homeodomain-like"/>
    <property type="match status" value="1"/>
</dbReference>
<dbReference type="GO" id="GO:0000122">
    <property type="term" value="P:negative regulation of transcription by RNA polymerase II"/>
    <property type="evidence" value="ECO:0007669"/>
    <property type="project" value="TreeGrafter"/>
</dbReference>
<feature type="region of interest" description="Disordered" evidence="9">
    <location>
        <begin position="1"/>
        <end position="30"/>
    </location>
</feature>
<accession>A0A9P8C576</accession>
<sequence length="549" mass="61258">MTSHDVRDMLDLPQEGAPRPAKKQKLAGPRPVLKGLAREVQNLGGDNPIAIVPEVSVFKKRRFMSRKPASKWELVPFKNTARSDQTLILRHWRRKEASPPPTVIDENEGESSEAAEKPTPVMDDSTFAKFNVQINIPDYTDDEYNSRLASPGWSRDETDYLMKVISDFDVRWPLIWDRYEYEPPQPRPVEGDAAVNTGAIIVPPKARTMEDLKLRYYSIAATIMALRKPPIKMNSAEFNLHEVMQNFDAKQEHDRKKFAEAAFKRTREEAREEESLLLELKRILARSDKLNEDRRELYARLEAPPSTGNIGIFSTSGGLQQLLQQLMTADKSKKQRKLTLGGETMSPAVGASGQTQQNFDRRESSVRESISGPSGGNNKKGNTQNAADRRQLTEEEERIYGVSRHERLGTSGPTFRHDKITKPLVSKSAVQQAKIGNILGELEIAGRLIMPTAEVGEAYEGLLQSINVLLDARKVADKLAGEIATAKAHRAEKKRLARAESTNPTANGDGEIKREGSAVASVRAGSVQRKRSASVMSAISDKSTKRQKK</sequence>
<keyword evidence="4" id="KW-0156">Chromatin regulator</keyword>
<organism evidence="11 12">
    <name type="scientific">Amylocarpus encephaloides</name>
    <dbReference type="NCBI Taxonomy" id="45428"/>
    <lineage>
        <taxon>Eukaryota</taxon>
        <taxon>Fungi</taxon>
        <taxon>Dikarya</taxon>
        <taxon>Ascomycota</taxon>
        <taxon>Pezizomycotina</taxon>
        <taxon>Leotiomycetes</taxon>
        <taxon>Helotiales</taxon>
        <taxon>Helotiales incertae sedis</taxon>
        <taxon>Amylocarpus</taxon>
    </lineage>
</organism>
<evidence type="ECO:0000256" key="5">
    <source>
        <dbReference type="ARBA" id="ARBA00023015"/>
    </source>
</evidence>
<keyword evidence="12" id="KW-1185">Reference proteome</keyword>
<proteinExistence type="inferred from homology"/>
<evidence type="ECO:0000256" key="3">
    <source>
        <dbReference type="ARBA" id="ARBA00019132"/>
    </source>
</evidence>
<protein>
    <recommendedName>
        <fullName evidence="3">SWR1-complex protein 4</fullName>
    </recommendedName>
</protein>
<feature type="compositionally biased region" description="Basic and acidic residues" evidence="9">
    <location>
        <begin position="1"/>
        <end position="10"/>
    </location>
</feature>
<dbReference type="OrthoDB" id="19740at2759"/>
<keyword evidence="8" id="KW-0175">Coiled coil</keyword>
<evidence type="ECO:0000256" key="9">
    <source>
        <dbReference type="SAM" id="MobiDB-lite"/>
    </source>
</evidence>
<reference evidence="11" key="1">
    <citation type="journal article" date="2021" name="IMA Fungus">
        <title>Genomic characterization of three marine fungi, including Emericellopsis atlantica sp. nov. with signatures of a generalist lifestyle and marine biomass degradation.</title>
        <authorList>
            <person name="Hagestad O.C."/>
            <person name="Hou L."/>
            <person name="Andersen J.H."/>
            <person name="Hansen E.H."/>
            <person name="Altermark B."/>
            <person name="Li C."/>
            <person name="Kuhnert E."/>
            <person name="Cox R.J."/>
            <person name="Crous P.W."/>
            <person name="Spatafora J.W."/>
            <person name="Lail K."/>
            <person name="Amirebrahimi M."/>
            <person name="Lipzen A."/>
            <person name="Pangilinan J."/>
            <person name="Andreopoulos W."/>
            <person name="Hayes R.D."/>
            <person name="Ng V."/>
            <person name="Grigoriev I.V."/>
            <person name="Jackson S.A."/>
            <person name="Sutton T.D.S."/>
            <person name="Dobson A.D.W."/>
            <person name="Rama T."/>
        </authorList>
    </citation>
    <scope>NUCLEOTIDE SEQUENCE</scope>
    <source>
        <strain evidence="11">TRa018bII</strain>
    </source>
</reference>
<dbReference type="InterPro" id="IPR032563">
    <property type="entry name" value="DAMP1_SANT-like"/>
</dbReference>
<dbReference type="InterPro" id="IPR027109">
    <property type="entry name" value="Swc4/Dmap1"/>
</dbReference>
<comment type="similarity">
    <text evidence="2">Belongs to the SWC4 family.</text>
</comment>
<dbReference type="GO" id="GO:0006338">
    <property type="term" value="P:chromatin remodeling"/>
    <property type="evidence" value="ECO:0007669"/>
    <property type="project" value="InterPro"/>
</dbReference>
<evidence type="ECO:0000256" key="4">
    <source>
        <dbReference type="ARBA" id="ARBA00022853"/>
    </source>
</evidence>
<evidence type="ECO:0000256" key="1">
    <source>
        <dbReference type="ARBA" id="ARBA00004123"/>
    </source>
</evidence>
<keyword evidence="7" id="KW-0539">Nucleus</keyword>
<evidence type="ECO:0000313" key="11">
    <source>
        <dbReference type="EMBL" id="KAG9234388.1"/>
    </source>
</evidence>
<evidence type="ECO:0000313" key="12">
    <source>
        <dbReference type="Proteomes" id="UP000824998"/>
    </source>
</evidence>
<feature type="coiled-coil region" evidence="8">
    <location>
        <begin position="256"/>
        <end position="300"/>
    </location>
</feature>
<evidence type="ECO:0000259" key="10">
    <source>
        <dbReference type="Pfam" id="PF16282"/>
    </source>
</evidence>